<feature type="compositionally biased region" description="Basic and acidic residues" evidence="1">
    <location>
        <begin position="134"/>
        <end position="145"/>
    </location>
</feature>
<feature type="compositionally biased region" description="Polar residues" evidence="1">
    <location>
        <begin position="150"/>
        <end position="164"/>
    </location>
</feature>
<evidence type="ECO:0000256" key="1">
    <source>
        <dbReference type="SAM" id="MobiDB-lite"/>
    </source>
</evidence>
<gene>
    <name evidence="2" type="ORF">MM415B00820_0025</name>
</gene>
<organism evidence="2">
    <name type="scientific">viral metagenome</name>
    <dbReference type="NCBI Taxonomy" id="1070528"/>
    <lineage>
        <taxon>unclassified sequences</taxon>
        <taxon>metagenomes</taxon>
        <taxon>organismal metagenomes</taxon>
    </lineage>
</organism>
<reference evidence="2" key="1">
    <citation type="submission" date="2020-03" db="EMBL/GenBank/DDBJ databases">
        <title>The deep terrestrial virosphere.</title>
        <authorList>
            <person name="Holmfeldt K."/>
            <person name="Nilsson E."/>
            <person name="Simone D."/>
            <person name="Lopez-Fernandez M."/>
            <person name="Wu X."/>
            <person name="de Brujin I."/>
            <person name="Lundin D."/>
            <person name="Andersson A."/>
            <person name="Bertilsson S."/>
            <person name="Dopson M."/>
        </authorList>
    </citation>
    <scope>NUCLEOTIDE SEQUENCE</scope>
    <source>
        <strain evidence="2">MM415B00820</strain>
    </source>
</reference>
<feature type="region of interest" description="Disordered" evidence="1">
    <location>
        <begin position="134"/>
        <end position="164"/>
    </location>
</feature>
<accession>A0A6M3IX82</accession>
<dbReference type="EMBL" id="MT141463">
    <property type="protein sequence ID" value="QJA62163.1"/>
    <property type="molecule type" value="Genomic_DNA"/>
</dbReference>
<name>A0A6M3IX82_9ZZZZ</name>
<evidence type="ECO:0000313" key="2">
    <source>
        <dbReference type="EMBL" id="QJA62163.1"/>
    </source>
</evidence>
<dbReference type="AlphaFoldDB" id="A0A6M3IX82"/>
<sequence length="164" mass="18560">MKIGNNPVSKNLARILEYEKYISPTGRRNREFEEVLTELHNEIKQRYPGDNKDQCKPASVLAWLGGRPAKFESLRKIAEIKGIDVFDLYVDRGKWINLESILDAQKQVIANILRITDPKPLGWLKSASSAAIDEKTEGQFSKQEEASPLISYTESVNSHDVSSK</sequence>
<proteinExistence type="predicted"/>
<protein>
    <submittedName>
        <fullName evidence="2">Uncharacterized protein</fullName>
    </submittedName>
</protein>